<dbReference type="AlphaFoldDB" id="A0A9P4Y4Q6"/>
<accession>A0A9P4Y4Q6</accession>
<evidence type="ECO:0000256" key="1">
    <source>
        <dbReference type="SAM" id="Phobius"/>
    </source>
</evidence>
<evidence type="ECO:0000313" key="2">
    <source>
        <dbReference type="EMBL" id="KAF3766897.1"/>
    </source>
</evidence>
<keyword evidence="3" id="KW-1185">Reference proteome</keyword>
<dbReference type="EMBL" id="MU032346">
    <property type="protein sequence ID" value="KAF3766897.1"/>
    <property type="molecule type" value="Genomic_DNA"/>
</dbReference>
<feature type="transmembrane region" description="Helical" evidence="1">
    <location>
        <begin position="12"/>
        <end position="36"/>
    </location>
</feature>
<name>A0A9P4Y4Q6_CRYP1</name>
<comment type="caution">
    <text evidence="2">The sequence shown here is derived from an EMBL/GenBank/DDBJ whole genome shotgun (WGS) entry which is preliminary data.</text>
</comment>
<keyword evidence="1" id="KW-1133">Transmembrane helix</keyword>
<dbReference type="Proteomes" id="UP000803844">
    <property type="component" value="Unassembled WGS sequence"/>
</dbReference>
<evidence type="ECO:0000313" key="3">
    <source>
        <dbReference type="Proteomes" id="UP000803844"/>
    </source>
</evidence>
<organism evidence="2 3">
    <name type="scientific">Cryphonectria parasitica (strain ATCC 38755 / EP155)</name>
    <dbReference type="NCBI Taxonomy" id="660469"/>
    <lineage>
        <taxon>Eukaryota</taxon>
        <taxon>Fungi</taxon>
        <taxon>Dikarya</taxon>
        <taxon>Ascomycota</taxon>
        <taxon>Pezizomycotina</taxon>
        <taxon>Sordariomycetes</taxon>
        <taxon>Sordariomycetidae</taxon>
        <taxon>Diaporthales</taxon>
        <taxon>Cryphonectriaceae</taxon>
        <taxon>Cryphonectria-Endothia species complex</taxon>
        <taxon>Cryphonectria</taxon>
    </lineage>
</organism>
<gene>
    <name evidence="2" type="ORF">M406DRAFT_274340</name>
</gene>
<feature type="transmembrane region" description="Helical" evidence="1">
    <location>
        <begin position="56"/>
        <end position="73"/>
    </location>
</feature>
<protein>
    <submittedName>
        <fullName evidence="2">Uncharacterized protein</fullName>
    </submittedName>
</protein>
<feature type="transmembrane region" description="Helical" evidence="1">
    <location>
        <begin position="554"/>
        <end position="575"/>
    </location>
</feature>
<proteinExistence type="predicted"/>
<keyword evidence="1" id="KW-0812">Transmembrane</keyword>
<dbReference type="GeneID" id="63835347"/>
<feature type="transmembrane region" description="Helical" evidence="1">
    <location>
        <begin position="117"/>
        <end position="139"/>
    </location>
</feature>
<dbReference type="PANTHER" id="PTHR35041">
    <property type="entry name" value="MEDIATOR OF RNA POLYMERASE II TRANSCRIPTION SUBUNIT 1"/>
    <property type="match status" value="1"/>
</dbReference>
<feature type="transmembrane region" description="Helical" evidence="1">
    <location>
        <begin position="85"/>
        <end position="105"/>
    </location>
</feature>
<dbReference type="PANTHER" id="PTHR35041:SF3">
    <property type="entry name" value="FORMYLMETHIONINE DEFORMYLASE-LIKE PROTEIN"/>
    <property type="match status" value="1"/>
</dbReference>
<dbReference type="OrthoDB" id="5340195at2759"/>
<feature type="non-terminal residue" evidence="2">
    <location>
        <position position="628"/>
    </location>
</feature>
<keyword evidence="1" id="KW-0472">Membrane</keyword>
<reference evidence="2" key="1">
    <citation type="journal article" date="2020" name="Phytopathology">
        <title>Genome sequence of the chestnut blight fungus Cryphonectria parasitica EP155: A fundamental resource for an archetypical invasive plant pathogen.</title>
        <authorList>
            <person name="Crouch J.A."/>
            <person name="Dawe A."/>
            <person name="Aerts A."/>
            <person name="Barry K."/>
            <person name="Churchill A.C.L."/>
            <person name="Grimwood J."/>
            <person name="Hillman B."/>
            <person name="Milgroom M.G."/>
            <person name="Pangilinan J."/>
            <person name="Smith M."/>
            <person name="Salamov A."/>
            <person name="Schmutz J."/>
            <person name="Yadav J."/>
            <person name="Grigoriev I.V."/>
            <person name="Nuss D."/>
        </authorList>
    </citation>
    <scope>NUCLEOTIDE SEQUENCE</scope>
    <source>
        <strain evidence="2">EP155</strain>
    </source>
</reference>
<sequence length="628" mass="69409">MVRFRWCMRPRWHSSFTMYICFVFGFFCAVGHHIFYTRLNGQIANNQSEMLRYGTFLAYATKASYGAAIVSAFKQRVWVTVRSRFMSISGLDSMFAGAENMLAMLNFDFLRDAKGAFALALFAWLTPLIVILTANTLLVEPKSIWQDSRCGGIRSLNFSFESTNSWRKPTAIDGLYEIPLSLWNTTQRPNQTDAGWFDYYTGPGPSLQQTATLAAFMEEVIPVKNASANICGSGYNCTFVITFTAPGYNCTELGSGVGSAVSNLQQESGEAVAPFGTDIIIPEGDYSYYAFASGGEYSSTQLKDVGVSGIPNTLPPYPDHFGALRTEPVIWIGYAVINNPNQTQPLRNESGWSEAFTPKVFACEHRETLYTVNFTYVGETQSTKIVSHEFKGPIINTTFQRGVMADDGTQDNTTATPESNYIYPNNTGLYRKVAAYHSLGVMLRNFINGTITIANDVTNPIENTQAIQTKVLDSLNNYFPNPDLADQVQNLYQDIILSLFSNPQFVEVVWAAQANQQSGTVPRGGEPDNTSDYDHPCFIFRTANTYAYNMRELWSVYAVATAVTLASVVAGAFAIRDNGGVTRNTHFSSVVAATRGPALEKIAWQGPLQDRGDVPAEVKKLRLGYGVM</sequence>
<dbReference type="RefSeq" id="XP_040777858.1">
    <property type="nucleotide sequence ID" value="XM_040918218.1"/>
</dbReference>